<gene>
    <name evidence="4" type="ORF">GJ744_001489</name>
</gene>
<feature type="region of interest" description="Disordered" evidence="3">
    <location>
        <begin position="1"/>
        <end position="200"/>
    </location>
</feature>
<evidence type="ECO:0000256" key="1">
    <source>
        <dbReference type="ARBA" id="ARBA00005701"/>
    </source>
</evidence>
<evidence type="ECO:0000313" key="4">
    <source>
        <dbReference type="EMBL" id="KAF7505035.1"/>
    </source>
</evidence>
<feature type="compositionally biased region" description="Polar residues" evidence="3">
    <location>
        <begin position="65"/>
        <end position="80"/>
    </location>
</feature>
<comment type="similarity">
    <text evidence="1">Belongs to the SDHAF4 family.</text>
</comment>
<accession>A0A8H7A9E8</accession>
<dbReference type="OrthoDB" id="201362at2759"/>
<comment type="caution">
    <text evidence="4">The sequence shown here is derived from an EMBL/GenBank/DDBJ whole genome shotgun (WGS) entry which is preliminary data.</text>
</comment>
<dbReference type="PANTHER" id="PTHR28524:SF3">
    <property type="entry name" value="SUCCINATE DEHYDROGENASE ASSEMBLY FACTOR 4, MITOCHONDRIAL"/>
    <property type="match status" value="1"/>
</dbReference>
<feature type="compositionally biased region" description="Low complexity" evidence="3">
    <location>
        <begin position="33"/>
        <end position="43"/>
    </location>
</feature>
<dbReference type="PANTHER" id="PTHR28524">
    <property type="entry name" value="SUCCINATE DEHYDROGENASE ASSEMBLY FACTOR 4, MITOCHONDRIAL"/>
    <property type="match status" value="1"/>
</dbReference>
<dbReference type="Pfam" id="PF07896">
    <property type="entry name" value="DUF1674"/>
    <property type="match status" value="1"/>
</dbReference>
<dbReference type="InterPro" id="IPR012875">
    <property type="entry name" value="SDHF4"/>
</dbReference>
<dbReference type="GO" id="GO:0005739">
    <property type="term" value="C:mitochondrion"/>
    <property type="evidence" value="ECO:0007669"/>
    <property type="project" value="TreeGrafter"/>
</dbReference>
<keyword evidence="5" id="KW-1185">Reference proteome</keyword>
<dbReference type="AlphaFoldDB" id="A0A8H7A9E8"/>
<feature type="compositionally biased region" description="Polar residues" evidence="3">
    <location>
        <begin position="104"/>
        <end position="126"/>
    </location>
</feature>
<dbReference type="Proteomes" id="UP000606974">
    <property type="component" value="Unassembled WGS sequence"/>
</dbReference>
<feature type="compositionally biased region" description="Low complexity" evidence="3">
    <location>
        <begin position="83"/>
        <end position="96"/>
    </location>
</feature>
<organism evidence="4 5">
    <name type="scientific">Endocarpon pusillum</name>
    <dbReference type="NCBI Taxonomy" id="364733"/>
    <lineage>
        <taxon>Eukaryota</taxon>
        <taxon>Fungi</taxon>
        <taxon>Dikarya</taxon>
        <taxon>Ascomycota</taxon>
        <taxon>Pezizomycotina</taxon>
        <taxon>Eurotiomycetes</taxon>
        <taxon>Chaetothyriomycetidae</taxon>
        <taxon>Verrucariales</taxon>
        <taxon>Verrucariaceae</taxon>
        <taxon>Endocarpon</taxon>
    </lineage>
</organism>
<evidence type="ECO:0000256" key="3">
    <source>
        <dbReference type="SAM" id="MobiDB-lite"/>
    </source>
</evidence>
<protein>
    <recommendedName>
        <fullName evidence="2">Succinate dehydrogenase assembly factor 4, mitochondrial</fullName>
    </recommendedName>
</protein>
<dbReference type="GO" id="GO:0034553">
    <property type="term" value="P:mitochondrial respiratory chain complex II assembly"/>
    <property type="evidence" value="ECO:0007669"/>
    <property type="project" value="TreeGrafter"/>
</dbReference>
<feature type="compositionally biased region" description="Basic and acidic residues" evidence="3">
    <location>
        <begin position="138"/>
        <end position="154"/>
    </location>
</feature>
<dbReference type="EMBL" id="JAACFV010000120">
    <property type="protein sequence ID" value="KAF7505035.1"/>
    <property type="molecule type" value="Genomic_DNA"/>
</dbReference>
<reference evidence="4" key="1">
    <citation type="submission" date="2020-02" db="EMBL/GenBank/DDBJ databases">
        <authorList>
            <person name="Palmer J.M."/>
        </authorList>
    </citation>
    <scope>NUCLEOTIDE SEQUENCE</scope>
    <source>
        <strain evidence="4">EPUS1.4</strain>
        <tissue evidence="4">Thallus</tissue>
    </source>
</reference>
<name>A0A8H7A9E8_9EURO</name>
<evidence type="ECO:0000313" key="5">
    <source>
        <dbReference type="Proteomes" id="UP000606974"/>
    </source>
</evidence>
<evidence type="ECO:0000256" key="2">
    <source>
        <dbReference type="ARBA" id="ARBA00022170"/>
    </source>
</evidence>
<proteinExistence type="inferred from homology"/>
<sequence length="200" mass="22025">MHLQTELSQPLPLHPESPALHNSTPPHPPLHIPTPIFFTSRLPLPHRPSPPRLPKEEQELFEALQRQSTGAFSTPVSQRRTPPRINQSPNSNSNPSDIADAESLISSRTYNSASESHQSGTSSEIHSQSPPPVEEEQEMKRVIEAKGSGEELHPAVRRGAMPEFDGDVNPKTGEVGGPKNEPLRWGSAGEWSYNGRTTDF</sequence>